<organism evidence="18 19">
    <name type="scientific">Oryzias sinensis</name>
    <name type="common">Chinese medaka</name>
    <dbReference type="NCBI Taxonomy" id="183150"/>
    <lineage>
        <taxon>Eukaryota</taxon>
        <taxon>Metazoa</taxon>
        <taxon>Chordata</taxon>
        <taxon>Craniata</taxon>
        <taxon>Vertebrata</taxon>
        <taxon>Euteleostomi</taxon>
        <taxon>Actinopterygii</taxon>
        <taxon>Neopterygii</taxon>
        <taxon>Teleostei</taxon>
        <taxon>Neoteleostei</taxon>
        <taxon>Acanthomorphata</taxon>
        <taxon>Ovalentaria</taxon>
        <taxon>Atherinomorphae</taxon>
        <taxon>Beloniformes</taxon>
        <taxon>Adrianichthyidae</taxon>
        <taxon>Oryziinae</taxon>
        <taxon>Oryzias</taxon>
    </lineage>
</organism>
<evidence type="ECO:0000256" key="12">
    <source>
        <dbReference type="ARBA" id="ARBA00022989"/>
    </source>
</evidence>
<protein>
    <recommendedName>
        <fullName evidence="5">NADH dehydrogenase [ubiquinone] 1 subunit C1, mitochondrial</fullName>
    </recommendedName>
    <alternativeName>
        <fullName evidence="15">Complex I-KFYI</fullName>
    </alternativeName>
    <alternativeName>
        <fullName evidence="16">NADH-ubiquinone oxidoreductase KFYI subunit</fullName>
    </alternativeName>
</protein>
<evidence type="ECO:0000256" key="8">
    <source>
        <dbReference type="ARBA" id="ARBA00022692"/>
    </source>
</evidence>
<sequence length="95" mass="10787">NSCFDLKSFQSKIIKAVQKSKLDCFLFFAVVFKSKTHPQNLVGSRSAFTSSKTDTRNPNWVRVGLAFGSSAFLWALLFKQHSTDVHEYKVRNGLQ</sequence>
<keyword evidence="8 17" id="KW-0812">Transmembrane</keyword>
<evidence type="ECO:0000256" key="1">
    <source>
        <dbReference type="ARBA" id="ARBA00003195"/>
    </source>
</evidence>
<evidence type="ECO:0000256" key="3">
    <source>
        <dbReference type="ARBA" id="ARBA00008713"/>
    </source>
</evidence>
<evidence type="ECO:0000256" key="13">
    <source>
        <dbReference type="ARBA" id="ARBA00023128"/>
    </source>
</evidence>
<comment type="subcellular location">
    <subcellularLocation>
        <location evidence="2">Mitochondrion inner membrane</location>
        <topology evidence="2">Single-pass membrane protein</topology>
    </subcellularLocation>
</comment>
<dbReference type="Pfam" id="PF15088">
    <property type="entry name" value="NADH_dh_m_C1"/>
    <property type="match status" value="1"/>
</dbReference>
<evidence type="ECO:0000256" key="4">
    <source>
        <dbReference type="ARBA" id="ARBA00011533"/>
    </source>
</evidence>
<dbReference type="GO" id="GO:0005743">
    <property type="term" value="C:mitochondrial inner membrane"/>
    <property type="evidence" value="ECO:0007669"/>
    <property type="project" value="UniProtKB-SubCell"/>
</dbReference>
<accession>A0A8C8DMQ2</accession>
<evidence type="ECO:0000256" key="16">
    <source>
        <dbReference type="ARBA" id="ARBA00032841"/>
    </source>
</evidence>
<evidence type="ECO:0000256" key="15">
    <source>
        <dbReference type="ARBA" id="ARBA00030166"/>
    </source>
</evidence>
<evidence type="ECO:0000256" key="5">
    <source>
        <dbReference type="ARBA" id="ARBA00016767"/>
    </source>
</evidence>
<reference evidence="18" key="2">
    <citation type="submission" date="2025-09" db="UniProtKB">
        <authorList>
            <consortium name="Ensembl"/>
        </authorList>
    </citation>
    <scope>IDENTIFICATION</scope>
</reference>
<keyword evidence="6" id="KW-0813">Transport</keyword>
<dbReference type="InterPro" id="IPR026192">
    <property type="entry name" value="NDUFC1"/>
</dbReference>
<evidence type="ECO:0000313" key="18">
    <source>
        <dbReference type="Ensembl" id="ENSOSIP00000016376.1"/>
    </source>
</evidence>
<keyword evidence="12 17" id="KW-1133">Transmembrane helix</keyword>
<evidence type="ECO:0000256" key="17">
    <source>
        <dbReference type="SAM" id="Phobius"/>
    </source>
</evidence>
<proteinExistence type="inferred from homology"/>
<name>A0A8C8DMQ2_9TELE</name>
<keyword evidence="13" id="KW-0496">Mitochondrion</keyword>
<reference evidence="18" key="1">
    <citation type="submission" date="2025-08" db="UniProtKB">
        <authorList>
            <consortium name="Ensembl"/>
        </authorList>
    </citation>
    <scope>IDENTIFICATION</scope>
</reference>
<keyword evidence="10" id="KW-0809">Transit peptide</keyword>
<evidence type="ECO:0000256" key="7">
    <source>
        <dbReference type="ARBA" id="ARBA00022660"/>
    </source>
</evidence>
<dbReference type="PANTHER" id="PTHR17097">
    <property type="entry name" value="NADH-UBIQUINONE OXIDOREDUCTASE KFYI SUBUNIT"/>
    <property type="match status" value="1"/>
</dbReference>
<evidence type="ECO:0000256" key="14">
    <source>
        <dbReference type="ARBA" id="ARBA00023136"/>
    </source>
</evidence>
<evidence type="ECO:0000256" key="10">
    <source>
        <dbReference type="ARBA" id="ARBA00022946"/>
    </source>
</evidence>
<keyword evidence="9" id="KW-0999">Mitochondrion inner membrane</keyword>
<comment type="function">
    <text evidence="1">Accessory subunit of the mitochondrial membrane respiratory chain NADH dehydrogenase (Complex I), that is believed not to be involved in catalysis. Complex I functions in the transfer of electrons from NADH to the respiratory chain. The immediate electron acceptor for the enzyme is believed to be ubiquinone.</text>
</comment>
<dbReference type="AlphaFoldDB" id="A0A8C8DMQ2"/>
<dbReference type="PANTHER" id="PTHR17097:SF0">
    <property type="entry name" value="NADH DEHYDROGENASE [UBIQUINONE] 1 SUBUNIT C1, MITOCHONDRIAL"/>
    <property type="match status" value="1"/>
</dbReference>
<evidence type="ECO:0000256" key="11">
    <source>
        <dbReference type="ARBA" id="ARBA00022982"/>
    </source>
</evidence>
<comment type="subunit">
    <text evidence="4">Complex I is composed of 45 different subunits.</text>
</comment>
<dbReference type="GO" id="GO:0045271">
    <property type="term" value="C:respiratory chain complex I"/>
    <property type="evidence" value="ECO:0007669"/>
    <property type="project" value="InterPro"/>
</dbReference>
<keyword evidence="7" id="KW-0679">Respiratory chain</keyword>
<dbReference type="GeneTree" id="ENSGT01110000267340"/>
<evidence type="ECO:0000256" key="9">
    <source>
        <dbReference type="ARBA" id="ARBA00022792"/>
    </source>
</evidence>
<keyword evidence="19" id="KW-1185">Reference proteome</keyword>
<evidence type="ECO:0000256" key="2">
    <source>
        <dbReference type="ARBA" id="ARBA00004434"/>
    </source>
</evidence>
<dbReference type="Ensembl" id="ENSOSIT00000017309.1">
    <property type="protein sequence ID" value="ENSOSIP00000016376.1"/>
    <property type="gene ID" value="ENSOSIG00000009009.1"/>
</dbReference>
<evidence type="ECO:0000313" key="19">
    <source>
        <dbReference type="Proteomes" id="UP000694383"/>
    </source>
</evidence>
<evidence type="ECO:0000256" key="6">
    <source>
        <dbReference type="ARBA" id="ARBA00022448"/>
    </source>
</evidence>
<comment type="similarity">
    <text evidence="3">Belongs to the complex I NDUFC1 subunit family.</text>
</comment>
<keyword evidence="14 17" id="KW-0472">Membrane</keyword>
<feature type="transmembrane region" description="Helical" evidence="17">
    <location>
        <begin position="60"/>
        <end position="78"/>
    </location>
</feature>
<dbReference type="Proteomes" id="UP000694383">
    <property type="component" value="Unplaced"/>
</dbReference>
<keyword evidence="11" id="KW-0249">Electron transport</keyword>